<dbReference type="GO" id="GO:0000278">
    <property type="term" value="P:mitotic cell cycle"/>
    <property type="evidence" value="ECO:0007669"/>
    <property type="project" value="EnsemblFungi"/>
</dbReference>
<feature type="domain" description="PHD-type" evidence="8">
    <location>
        <begin position="228"/>
        <end position="278"/>
    </location>
</feature>
<keyword evidence="6" id="KW-0539">Nucleus</keyword>
<dbReference type="Gene3D" id="2.60.120.650">
    <property type="entry name" value="Cupin"/>
    <property type="match status" value="2"/>
</dbReference>
<dbReference type="GO" id="GO:0045944">
    <property type="term" value="P:positive regulation of transcription by RNA polymerase II"/>
    <property type="evidence" value="ECO:0007669"/>
    <property type="project" value="EnsemblFungi"/>
</dbReference>
<evidence type="ECO:0000256" key="2">
    <source>
        <dbReference type="ARBA" id="ARBA00022723"/>
    </source>
</evidence>
<keyword evidence="12" id="KW-1185">Reference proteome</keyword>
<dbReference type="GO" id="GO:0060623">
    <property type="term" value="P:regulation of chromosome condensation"/>
    <property type="evidence" value="ECO:0007669"/>
    <property type="project" value="EnsemblFungi"/>
</dbReference>
<dbReference type="SMART" id="SM00249">
    <property type="entry name" value="PHD"/>
    <property type="match status" value="1"/>
</dbReference>
<evidence type="ECO:0000256" key="3">
    <source>
        <dbReference type="ARBA" id="ARBA00022771"/>
    </source>
</evidence>
<dbReference type="GO" id="GO:0034647">
    <property type="term" value="F:histone H3K4me/H3K4me2/H3K4me3 demethylase activity"/>
    <property type="evidence" value="ECO:0007669"/>
    <property type="project" value="TreeGrafter"/>
</dbReference>
<dbReference type="PROSITE" id="PS51184">
    <property type="entry name" value="JMJC"/>
    <property type="match status" value="1"/>
</dbReference>
<dbReference type="RefSeq" id="XP_020050514.1">
    <property type="nucleotide sequence ID" value="XM_020189846.1"/>
</dbReference>
<evidence type="ECO:0000256" key="5">
    <source>
        <dbReference type="ARBA" id="ARBA00023004"/>
    </source>
</evidence>
<dbReference type="STRING" id="1344418.A0A1D2VRK9"/>
<feature type="non-terminal residue" evidence="11">
    <location>
        <position position="556"/>
    </location>
</feature>
<evidence type="ECO:0000256" key="4">
    <source>
        <dbReference type="ARBA" id="ARBA00022833"/>
    </source>
</evidence>
<dbReference type="PROSITE" id="PS01359">
    <property type="entry name" value="ZF_PHD_1"/>
    <property type="match status" value="1"/>
</dbReference>
<name>A0A1D2VRK9_9ASCO</name>
<dbReference type="Gene3D" id="3.30.40.10">
    <property type="entry name" value="Zinc/RING finger domain, C3HC4 (zinc finger)"/>
    <property type="match status" value="1"/>
</dbReference>
<dbReference type="SUPFAM" id="SSF51197">
    <property type="entry name" value="Clavaminate synthase-like"/>
    <property type="match status" value="1"/>
</dbReference>
<dbReference type="AlphaFoldDB" id="A0A1D2VRK9"/>
<feature type="domain" description="JmjN" evidence="9">
    <location>
        <begin position="2"/>
        <end position="45"/>
    </location>
</feature>
<keyword evidence="3 7" id="KW-0863">Zinc-finger</keyword>
<dbReference type="InterPro" id="IPR003349">
    <property type="entry name" value="JmjN"/>
</dbReference>
<feature type="non-terminal residue" evidence="11">
    <location>
        <position position="1"/>
    </location>
</feature>
<gene>
    <name evidence="11" type="ORF">ASCRUDRAFT_24319</name>
</gene>
<dbReference type="InterPro" id="IPR013083">
    <property type="entry name" value="Znf_RING/FYVE/PHD"/>
</dbReference>
<accession>A0A1D2VRK9</accession>
<dbReference type="InterPro" id="IPR019786">
    <property type="entry name" value="Zinc_finger_PHD-type_CS"/>
</dbReference>
<proteinExistence type="predicted"/>
<dbReference type="OrthoDB" id="1678912at2759"/>
<protein>
    <submittedName>
        <fullName evidence="11">JmjC-domain-containing protein</fullName>
    </submittedName>
</protein>
<dbReference type="FunCoup" id="A0A1D2VRK9">
    <property type="interactions" value="29"/>
</dbReference>
<keyword evidence="5" id="KW-0408">Iron</keyword>
<dbReference type="GO" id="GO:0008270">
    <property type="term" value="F:zinc ion binding"/>
    <property type="evidence" value="ECO:0007669"/>
    <property type="project" value="UniProtKB-KW"/>
</dbReference>
<evidence type="ECO:0000259" key="8">
    <source>
        <dbReference type="PROSITE" id="PS50016"/>
    </source>
</evidence>
<dbReference type="Pfam" id="PF02373">
    <property type="entry name" value="JmjC"/>
    <property type="match status" value="1"/>
</dbReference>
<feature type="domain" description="JmjC" evidence="10">
    <location>
        <begin position="367"/>
        <end position="533"/>
    </location>
</feature>
<dbReference type="SMART" id="SM00545">
    <property type="entry name" value="JmjN"/>
    <property type="match status" value="1"/>
</dbReference>
<dbReference type="GO" id="GO:1902275">
    <property type="term" value="P:regulation of chromatin organization"/>
    <property type="evidence" value="ECO:0007669"/>
    <property type="project" value="EnsemblFungi"/>
</dbReference>
<comment type="subcellular location">
    <subcellularLocation>
        <location evidence="1">Nucleus</location>
    </subcellularLocation>
</comment>
<dbReference type="InterPro" id="IPR003347">
    <property type="entry name" value="JmjC_dom"/>
</dbReference>
<dbReference type="EMBL" id="KV454475">
    <property type="protein sequence ID" value="ODV64207.1"/>
    <property type="molecule type" value="Genomic_DNA"/>
</dbReference>
<dbReference type="SMART" id="SM00558">
    <property type="entry name" value="JmjC"/>
    <property type="match status" value="1"/>
</dbReference>
<evidence type="ECO:0000256" key="6">
    <source>
        <dbReference type="ARBA" id="ARBA00023242"/>
    </source>
</evidence>
<dbReference type="InterPro" id="IPR011011">
    <property type="entry name" value="Znf_FYVE_PHD"/>
</dbReference>
<keyword evidence="4" id="KW-0862">Zinc</keyword>
<sequence length="556" mass="65315">QVPTVYPNLDQFSDPISYLSSPDILNLSKKYGMIKLVPPTSWSPPFSINEKSFKFKPRIQQLNELNLLNRMRSIFKDGLANFLMMKKKKPPRLTHIYLSNNTKLYYYDLFLKINQFILKNLIGLKIDAKLHDNNGNNTIFNEIKNYKNLWLSLNSIYNLAQSSTEIFNIYNYSIKEYCIFLYKKNDDNLFLLNQSINSTHYIIKHQTNYKQKYYENYKQKNQDDPNTDDWCNKCGLNQDDSNMLLCDGCDKGFHIYCLVPPLTKIPKGKWFCEECLIGTGEYGFLMSDNYYSLENFRKLNNEFRKKYFKNRGEYIDILEKEFWENLVNNENSTVKVNYGADIHKRKPGEISGFPMNFPYNDNLKDDYYINHSFNLTKLPFAKGSILGNLNDSISGMTLPWIYVGSLFSTFCWHLEDHYTLSANYCHTGDVKKWYCIPASNCTKFEKAMHEIAPHLFLQQPDLLHQLVTLVSPFEIVDHGIECYYANQLPGEYIITFPKVYHSGFNCGFNFNEAVNFTTNDWFNLGSEAFRDYKMIKKTPIFDQVDLCFDILKCFSK</sequence>
<dbReference type="PROSITE" id="PS50016">
    <property type="entry name" value="ZF_PHD_2"/>
    <property type="match status" value="1"/>
</dbReference>
<dbReference type="SUPFAM" id="SSF57903">
    <property type="entry name" value="FYVE/PHD zinc finger"/>
    <property type="match status" value="1"/>
</dbReference>
<evidence type="ECO:0000259" key="10">
    <source>
        <dbReference type="PROSITE" id="PS51184"/>
    </source>
</evidence>
<dbReference type="InterPro" id="IPR019787">
    <property type="entry name" value="Znf_PHD-finger"/>
</dbReference>
<dbReference type="GO" id="GO:0000183">
    <property type="term" value="P:rDNA heterochromatin formation"/>
    <property type="evidence" value="ECO:0007669"/>
    <property type="project" value="EnsemblFungi"/>
</dbReference>
<evidence type="ECO:0000259" key="9">
    <source>
        <dbReference type="PROSITE" id="PS51183"/>
    </source>
</evidence>
<dbReference type="PANTHER" id="PTHR10694:SF33">
    <property type="entry name" value="LYSINE-SPECIFIC DEMETHYLASE 5"/>
    <property type="match status" value="1"/>
</dbReference>
<dbReference type="GO" id="GO:0000785">
    <property type="term" value="C:chromatin"/>
    <property type="evidence" value="ECO:0007669"/>
    <property type="project" value="TreeGrafter"/>
</dbReference>
<evidence type="ECO:0000313" key="12">
    <source>
        <dbReference type="Proteomes" id="UP000095038"/>
    </source>
</evidence>
<dbReference type="InParanoid" id="A0A1D2VRK9"/>
<evidence type="ECO:0000256" key="7">
    <source>
        <dbReference type="PROSITE-ProRule" id="PRU00146"/>
    </source>
</evidence>
<keyword evidence="2" id="KW-0479">Metal-binding</keyword>
<dbReference type="Pfam" id="PF02375">
    <property type="entry name" value="JmjN"/>
    <property type="match status" value="1"/>
</dbReference>
<dbReference type="PROSITE" id="PS51183">
    <property type="entry name" value="JMJN"/>
    <property type="match status" value="1"/>
</dbReference>
<organism evidence="11 12">
    <name type="scientific">Ascoidea rubescens DSM 1968</name>
    <dbReference type="NCBI Taxonomy" id="1344418"/>
    <lineage>
        <taxon>Eukaryota</taxon>
        <taxon>Fungi</taxon>
        <taxon>Dikarya</taxon>
        <taxon>Ascomycota</taxon>
        <taxon>Saccharomycotina</taxon>
        <taxon>Saccharomycetes</taxon>
        <taxon>Ascoideaceae</taxon>
        <taxon>Ascoidea</taxon>
    </lineage>
</organism>
<dbReference type="GO" id="GO:0071041">
    <property type="term" value="P:antisense RNA transcript catabolic process"/>
    <property type="evidence" value="ECO:0007669"/>
    <property type="project" value="EnsemblFungi"/>
</dbReference>
<dbReference type="InterPro" id="IPR001965">
    <property type="entry name" value="Znf_PHD"/>
</dbReference>
<evidence type="ECO:0000313" key="11">
    <source>
        <dbReference type="EMBL" id="ODV64207.1"/>
    </source>
</evidence>
<dbReference type="GO" id="GO:0005634">
    <property type="term" value="C:nucleus"/>
    <property type="evidence" value="ECO:0007669"/>
    <property type="project" value="UniProtKB-SubCell"/>
</dbReference>
<dbReference type="Proteomes" id="UP000095038">
    <property type="component" value="Unassembled WGS sequence"/>
</dbReference>
<dbReference type="Pfam" id="PF00628">
    <property type="entry name" value="PHD"/>
    <property type="match status" value="1"/>
</dbReference>
<dbReference type="PANTHER" id="PTHR10694">
    <property type="entry name" value="LYSINE-SPECIFIC DEMETHYLASE"/>
    <property type="match status" value="1"/>
</dbReference>
<evidence type="ECO:0000256" key="1">
    <source>
        <dbReference type="ARBA" id="ARBA00004123"/>
    </source>
</evidence>
<dbReference type="GO" id="GO:0043934">
    <property type="term" value="P:sporulation"/>
    <property type="evidence" value="ECO:0007669"/>
    <property type="project" value="EnsemblFungi"/>
</dbReference>
<dbReference type="GO" id="GO:0000122">
    <property type="term" value="P:negative regulation of transcription by RNA polymerase II"/>
    <property type="evidence" value="ECO:0007669"/>
    <property type="project" value="EnsemblFungi"/>
</dbReference>
<dbReference type="GeneID" id="30963482"/>
<reference evidence="12" key="1">
    <citation type="submission" date="2016-05" db="EMBL/GenBank/DDBJ databases">
        <title>Comparative genomics of biotechnologically important yeasts.</title>
        <authorList>
            <consortium name="DOE Joint Genome Institute"/>
            <person name="Riley R."/>
            <person name="Haridas S."/>
            <person name="Wolfe K.H."/>
            <person name="Lopes M.R."/>
            <person name="Hittinger C.T."/>
            <person name="Goker M."/>
            <person name="Salamov A."/>
            <person name="Wisecaver J."/>
            <person name="Long T.M."/>
            <person name="Aerts A.L."/>
            <person name="Barry K."/>
            <person name="Choi C."/>
            <person name="Clum A."/>
            <person name="Coughlan A.Y."/>
            <person name="Deshpande S."/>
            <person name="Douglass A.P."/>
            <person name="Hanson S.J."/>
            <person name="Klenk H.-P."/>
            <person name="Labutti K."/>
            <person name="Lapidus A."/>
            <person name="Lindquist E."/>
            <person name="Lipzen A."/>
            <person name="Meier-Kolthoff J.P."/>
            <person name="Ohm R.A."/>
            <person name="Otillar R.P."/>
            <person name="Pangilinan J."/>
            <person name="Peng Y."/>
            <person name="Rokas A."/>
            <person name="Rosa C.A."/>
            <person name="Scheuner C."/>
            <person name="Sibirny A.A."/>
            <person name="Slot J.C."/>
            <person name="Stielow J.B."/>
            <person name="Sun H."/>
            <person name="Kurtzman C.P."/>
            <person name="Blackwell M."/>
            <person name="Grigoriev I.V."/>
            <person name="Jeffries T.W."/>
        </authorList>
    </citation>
    <scope>NUCLEOTIDE SEQUENCE [LARGE SCALE GENOMIC DNA]</scope>
    <source>
        <strain evidence="12">DSM 1968</strain>
    </source>
</reference>